<evidence type="ECO:0000313" key="13">
    <source>
        <dbReference type="EMBL" id="ACJ34555.1"/>
    </source>
</evidence>
<evidence type="ECO:0000256" key="6">
    <source>
        <dbReference type="ARBA" id="ARBA00023136"/>
    </source>
</evidence>
<keyword evidence="2" id="KW-1003">Cell membrane</keyword>
<evidence type="ECO:0000256" key="4">
    <source>
        <dbReference type="ARBA" id="ARBA00022679"/>
    </source>
</evidence>
<evidence type="ECO:0000256" key="7">
    <source>
        <dbReference type="ARBA" id="ARBA00037281"/>
    </source>
</evidence>
<dbReference type="Gene3D" id="3.90.550.10">
    <property type="entry name" value="Spore Coat Polysaccharide Biosynthesis Protein SpsA, Chain A"/>
    <property type="match status" value="1"/>
</dbReference>
<dbReference type="AlphaFoldDB" id="B7GLV4"/>
<keyword evidence="6 11" id="KW-0472">Membrane</keyword>
<comment type="subcellular location">
    <subcellularLocation>
        <location evidence="1">Cell membrane</location>
    </subcellularLocation>
</comment>
<dbReference type="CAZy" id="GT2">
    <property type="family name" value="Glycosyltransferase Family 2"/>
</dbReference>
<feature type="transmembrane region" description="Helical" evidence="11">
    <location>
        <begin position="6"/>
        <end position="28"/>
    </location>
</feature>
<gene>
    <name evidence="13" type="ordered locus">Aflv_2196</name>
</gene>
<keyword evidence="4 13" id="KW-0808">Transferase</keyword>
<dbReference type="PANTHER" id="PTHR43646">
    <property type="entry name" value="GLYCOSYLTRANSFERASE"/>
    <property type="match status" value="1"/>
</dbReference>
<dbReference type="InterPro" id="IPR029044">
    <property type="entry name" value="Nucleotide-diphossugar_trans"/>
</dbReference>
<dbReference type="GO" id="GO:0016117">
    <property type="term" value="P:carotenoid biosynthetic process"/>
    <property type="evidence" value="ECO:0007669"/>
    <property type="project" value="UniProtKB-KW"/>
</dbReference>
<accession>B7GLV4</accession>
<organism evidence="13 14">
    <name type="scientific">Anoxybacillus flavithermus (strain DSM 21510 / WK1)</name>
    <dbReference type="NCBI Taxonomy" id="491915"/>
    <lineage>
        <taxon>Bacteria</taxon>
        <taxon>Bacillati</taxon>
        <taxon>Bacillota</taxon>
        <taxon>Bacilli</taxon>
        <taxon>Bacillales</taxon>
        <taxon>Anoxybacillaceae</taxon>
        <taxon>Anoxybacillus</taxon>
    </lineage>
</organism>
<sequence length="366" mass="42174">MERRDVMIVVWASFFIWTVFNSLFLIPLPKRPQIATRPLVSVLVPLRNEERNVVRLVRSLKQLTYESVEFLLLDDQSTDRTYELLLKETKGDNRFQIRKGKPLADGWVGKVHACHQLAKQAKGAYLFFIDADVELKPMVIEQLLAVATTYDAKLVTGFPSFHPQSLPLVGKWLVPLQHFFILFHLPLYLANYTNMRATTAAHGACLFFERAAYEAIGGHASVKQEIVEDVMIARRMKSCGYRVILANVSTHIVCYMYETNKEVWSGFIKNVYVGLNRSPLFVMILTIFYGTFYVAPLFIAPFAITKGWTYALPLVIVIMQKAYVEWKTERSISTCYWMPLSVAAFIVLMYASMRAKRYEWKGRTYT</sequence>
<name>B7GLV4_ANOFW</name>
<dbReference type="KEGG" id="afl:Aflv_2196"/>
<keyword evidence="3" id="KW-0328">Glycosyltransferase</keyword>
<keyword evidence="5" id="KW-0125">Carotenoid biosynthesis</keyword>
<dbReference type="GO" id="GO:0005886">
    <property type="term" value="C:plasma membrane"/>
    <property type="evidence" value="ECO:0007669"/>
    <property type="project" value="UniProtKB-SubCell"/>
</dbReference>
<proteinExistence type="inferred from homology"/>
<keyword evidence="11" id="KW-1133">Transmembrane helix</keyword>
<dbReference type="GO" id="GO:0016757">
    <property type="term" value="F:glycosyltransferase activity"/>
    <property type="evidence" value="ECO:0007669"/>
    <property type="project" value="UniProtKB-KW"/>
</dbReference>
<evidence type="ECO:0000256" key="3">
    <source>
        <dbReference type="ARBA" id="ARBA00022676"/>
    </source>
</evidence>
<comment type="similarity">
    <text evidence="9">Belongs to the glycosyltransferase 2 family. CrtQ subfamily.</text>
</comment>
<evidence type="ECO:0000256" key="2">
    <source>
        <dbReference type="ARBA" id="ARBA00022475"/>
    </source>
</evidence>
<dbReference type="EMBL" id="CP000922">
    <property type="protein sequence ID" value="ACJ34555.1"/>
    <property type="molecule type" value="Genomic_DNA"/>
</dbReference>
<dbReference type="SUPFAM" id="SSF53448">
    <property type="entry name" value="Nucleotide-diphospho-sugar transferases"/>
    <property type="match status" value="1"/>
</dbReference>
<dbReference type="Proteomes" id="UP000000742">
    <property type="component" value="Chromosome"/>
</dbReference>
<dbReference type="PANTHER" id="PTHR43646:SF2">
    <property type="entry name" value="GLYCOSYLTRANSFERASE 2-LIKE DOMAIN-CONTAINING PROTEIN"/>
    <property type="match status" value="1"/>
</dbReference>
<dbReference type="STRING" id="491915.Aflv_2196"/>
<evidence type="ECO:0000256" key="1">
    <source>
        <dbReference type="ARBA" id="ARBA00004236"/>
    </source>
</evidence>
<feature type="transmembrane region" description="Helical" evidence="11">
    <location>
        <begin position="278"/>
        <end position="300"/>
    </location>
</feature>
<protein>
    <recommendedName>
        <fullName evidence="10">4,4'-diaponeurosporenoate glycosyltransferase</fullName>
    </recommendedName>
</protein>
<comment type="pathway">
    <text evidence="8">Carotenoid biosynthesis; staphyloxanthin biosynthesis; staphyloxanthin from farnesyl diphosphate: step 4/5.</text>
</comment>
<evidence type="ECO:0000256" key="5">
    <source>
        <dbReference type="ARBA" id="ARBA00022746"/>
    </source>
</evidence>
<dbReference type="InterPro" id="IPR001173">
    <property type="entry name" value="Glyco_trans_2-like"/>
</dbReference>
<evidence type="ECO:0000256" key="9">
    <source>
        <dbReference type="ARBA" id="ARBA00038120"/>
    </source>
</evidence>
<evidence type="ECO:0000259" key="12">
    <source>
        <dbReference type="Pfam" id="PF00535"/>
    </source>
</evidence>
<keyword evidence="11" id="KW-0812">Transmembrane</keyword>
<evidence type="ECO:0000256" key="10">
    <source>
        <dbReference type="ARBA" id="ARBA00040345"/>
    </source>
</evidence>
<feature type="transmembrane region" description="Helical" evidence="11">
    <location>
        <begin position="336"/>
        <end position="353"/>
    </location>
</feature>
<evidence type="ECO:0000313" key="14">
    <source>
        <dbReference type="Proteomes" id="UP000000742"/>
    </source>
</evidence>
<dbReference type="eggNOG" id="COG1215">
    <property type="taxonomic scope" value="Bacteria"/>
</dbReference>
<dbReference type="Pfam" id="PF00535">
    <property type="entry name" value="Glycos_transf_2"/>
    <property type="match status" value="1"/>
</dbReference>
<comment type="function">
    <text evidence="7">Catalyzes the glycosylation of 4,4'-diaponeurosporenoate, i.e. the esterification of glucose at the C1'' position with the carboxyl group of 4,4'-diaponeurosporenic acid, to form glycosyl-4,4'-diaponeurosporenoate. This is a step in the biosynthesis of staphyloxanthin, an orange pigment present in most staphylococci strains.</text>
</comment>
<reference evidence="13 14" key="1">
    <citation type="journal article" date="2008" name="Genome Biol.">
        <title>Encapsulated in silica: genome, proteome and physiology of the thermophilic bacterium Anoxybacillus flavithermus WK1.</title>
        <authorList>
            <person name="Saw J.H."/>
            <person name="Mountain B.W."/>
            <person name="Feng L."/>
            <person name="Omelchenko M.V."/>
            <person name="Hou S."/>
            <person name="Saito J.A."/>
            <person name="Stott M.B."/>
            <person name="Li D."/>
            <person name="Zhao G."/>
            <person name="Wu J."/>
            <person name="Galperin M.Y."/>
            <person name="Koonin E.V."/>
            <person name="Makarova K.S."/>
            <person name="Wolf Y.I."/>
            <person name="Rigden D.J."/>
            <person name="Dunfield P.F."/>
            <person name="Wang L."/>
            <person name="Alam M."/>
        </authorList>
    </citation>
    <scope>NUCLEOTIDE SEQUENCE [LARGE SCALE GENOMIC DNA]</scope>
    <source>
        <strain evidence="14">DSM 21510 / WK1</strain>
    </source>
</reference>
<feature type="domain" description="Glycosyltransferase 2-like" evidence="12">
    <location>
        <begin position="41"/>
        <end position="213"/>
    </location>
</feature>
<evidence type="ECO:0000256" key="8">
    <source>
        <dbReference type="ARBA" id="ARBA00037904"/>
    </source>
</evidence>
<evidence type="ECO:0000256" key="11">
    <source>
        <dbReference type="SAM" id="Phobius"/>
    </source>
</evidence>
<dbReference type="HOGENOM" id="CLU_038143_0_0_9"/>